<dbReference type="Proteomes" id="UP000016934">
    <property type="component" value="Unassembled WGS sequence"/>
</dbReference>
<dbReference type="RefSeq" id="XP_007697068.1">
    <property type="nucleotide sequence ID" value="XM_007698878.1"/>
</dbReference>
<accession>M2TDT3</accession>
<proteinExistence type="predicted"/>
<reference evidence="2" key="2">
    <citation type="journal article" date="2013" name="PLoS Genet.">
        <title>Comparative genome structure, secondary metabolite, and effector coding capacity across Cochliobolus pathogens.</title>
        <authorList>
            <person name="Condon B.J."/>
            <person name="Leng Y."/>
            <person name="Wu D."/>
            <person name="Bushley K.E."/>
            <person name="Ohm R.A."/>
            <person name="Otillar R."/>
            <person name="Martin J."/>
            <person name="Schackwitz W."/>
            <person name="Grimwood J."/>
            <person name="MohdZainudin N."/>
            <person name="Xue C."/>
            <person name="Wang R."/>
            <person name="Manning V.A."/>
            <person name="Dhillon B."/>
            <person name="Tu Z.J."/>
            <person name="Steffenson B.J."/>
            <person name="Salamov A."/>
            <person name="Sun H."/>
            <person name="Lowry S."/>
            <person name="LaButti K."/>
            <person name="Han J."/>
            <person name="Copeland A."/>
            <person name="Lindquist E."/>
            <person name="Barry K."/>
            <person name="Schmutz J."/>
            <person name="Baker S.E."/>
            <person name="Ciuffetti L.M."/>
            <person name="Grigoriev I.V."/>
            <person name="Zhong S."/>
            <person name="Turgeon B.G."/>
        </authorList>
    </citation>
    <scope>NUCLEOTIDE SEQUENCE [LARGE SCALE GENOMIC DNA]</scope>
    <source>
        <strain evidence="2">ND90Pr / ATCC 201652</strain>
    </source>
</reference>
<reference evidence="1 2" key="1">
    <citation type="journal article" date="2012" name="PLoS Pathog.">
        <title>Diverse lifestyles and strategies of plant pathogenesis encoded in the genomes of eighteen Dothideomycetes fungi.</title>
        <authorList>
            <person name="Ohm R.A."/>
            <person name="Feau N."/>
            <person name="Henrissat B."/>
            <person name="Schoch C.L."/>
            <person name="Horwitz B.A."/>
            <person name="Barry K.W."/>
            <person name="Condon B.J."/>
            <person name="Copeland A.C."/>
            <person name="Dhillon B."/>
            <person name="Glaser F."/>
            <person name="Hesse C.N."/>
            <person name="Kosti I."/>
            <person name="LaButti K."/>
            <person name="Lindquist E.A."/>
            <person name="Lucas S."/>
            <person name="Salamov A.A."/>
            <person name="Bradshaw R.E."/>
            <person name="Ciuffetti L."/>
            <person name="Hamelin R.C."/>
            <person name="Kema G.H.J."/>
            <person name="Lawrence C."/>
            <person name="Scott J.A."/>
            <person name="Spatafora J.W."/>
            <person name="Turgeon B.G."/>
            <person name="de Wit P.J.G.M."/>
            <person name="Zhong S."/>
            <person name="Goodwin S.B."/>
            <person name="Grigoriev I.V."/>
        </authorList>
    </citation>
    <scope>NUCLEOTIDE SEQUENCE [LARGE SCALE GENOMIC DNA]</scope>
    <source>
        <strain evidence="2">ND90Pr / ATCC 201652</strain>
    </source>
</reference>
<dbReference type="EMBL" id="KB445639">
    <property type="protein sequence ID" value="EMD67401.1"/>
    <property type="molecule type" value="Genomic_DNA"/>
</dbReference>
<name>M2TDT3_COCSN</name>
<keyword evidence="2" id="KW-1185">Reference proteome</keyword>
<dbReference type="OrthoDB" id="10313696at2759"/>
<organism evidence="1 2">
    <name type="scientific">Cochliobolus sativus (strain ND90Pr / ATCC 201652)</name>
    <name type="common">Common root rot and spot blotch fungus</name>
    <name type="synonym">Bipolaris sorokiniana</name>
    <dbReference type="NCBI Taxonomy" id="665912"/>
    <lineage>
        <taxon>Eukaryota</taxon>
        <taxon>Fungi</taxon>
        <taxon>Dikarya</taxon>
        <taxon>Ascomycota</taxon>
        <taxon>Pezizomycotina</taxon>
        <taxon>Dothideomycetes</taxon>
        <taxon>Pleosporomycetidae</taxon>
        <taxon>Pleosporales</taxon>
        <taxon>Pleosporineae</taxon>
        <taxon>Pleosporaceae</taxon>
        <taxon>Bipolaris</taxon>
    </lineage>
</organism>
<dbReference type="KEGG" id="bsc:COCSADRAFT_288970"/>
<dbReference type="GeneID" id="19135943"/>
<dbReference type="HOGENOM" id="CLU_1142518_0_0_1"/>
<evidence type="ECO:0000313" key="2">
    <source>
        <dbReference type="Proteomes" id="UP000016934"/>
    </source>
</evidence>
<dbReference type="AlphaFoldDB" id="M2TDT3"/>
<sequence>MFLNDIHWAIYCEFSVYIYTVFIDASNDKHCFLARCAEDNHQLLLLHYTALWTPIPSVTFPAYRQVGRMLSTRTCQPLHAPCTRFPEWVTGNERGHCVLREDELSMESDLMLETSCSRTTAGAPRGAIRQFSVYDTHAGASLCMAFTVRVASATITTSSITRLWCRCIGFVQRGTKAQCYSIAPMKFLDPACNETVTLKSSLCRHQRLANSYNGLFVKPISVRAHPLVRFNDYVQGDIYGSEF</sequence>
<evidence type="ECO:0000313" key="1">
    <source>
        <dbReference type="EMBL" id="EMD67401.1"/>
    </source>
</evidence>
<protein>
    <submittedName>
        <fullName evidence="1">Uncharacterized protein</fullName>
    </submittedName>
</protein>
<gene>
    <name evidence="1" type="ORF">COCSADRAFT_288970</name>
</gene>